<organism evidence="2 3">
    <name type="scientific">Treponema brennaborense (strain DSM 12168 / CIP 105900 / DD5/3)</name>
    <dbReference type="NCBI Taxonomy" id="906968"/>
    <lineage>
        <taxon>Bacteria</taxon>
        <taxon>Pseudomonadati</taxon>
        <taxon>Spirochaetota</taxon>
        <taxon>Spirochaetia</taxon>
        <taxon>Spirochaetales</taxon>
        <taxon>Treponemataceae</taxon>
        <taxon>Treponema</taxon>
    </lineage>
</organism>
<protein>
    <recommendedName>
        <fullName evidence="4">Lipoprotein</fullName>
    </recommendedName>
</protein>
<dbReference type="HOGENOM" id="CLU_896976_0_0_12"/>
<evidence type="ECO:0000256" key="1">
    <source>
        <dbReference type="SAM" id="Phobius"/>
    </source>
</evidence>
<reference evidence="3" key="1">
    <citation type="submission" date="2011-04" db="EMBL/GenBank/DDBJ databases">
        <title>The complete genome of Treponema brennaborense DSM 12168.</title>
        <authorList>
            <person name="Lucas S."/>
            <person name="Han J."/>
            <person name="Lapidus A."/>
            <person name="Bruce D."/>
            <person name="Goodwin L."/>
            <person name="Pitluck S."/>
            <person name="Peters L."/>
            <person name="Kyrpides N."/>
            <person name="Mavromatis K."/>
            <person name="Ivanova N."/>
            <person name="Mikhailova N."/>
            <person name="Pagani I."/>
            <person name="Teshima H."/>
            <person name="Detter J.C."/>
            <person name="Tapia R."/>
            <person name="Han C."/>
            <person name="Land M."/>
            <person name="Hauser L."/>
            <person name="Markowitz V."/>
            <person name="Cheng J.-F."/>
            <person name="Hugenholtz P."/>
            <person name="Woyke T."/>
            <person name="Wu D."/>
            <person name="Gronow S."/>
            <person name="Wellnitz S."/>
            <person name="Brambilla E."/>
            <person name="Klenk H.-P."/>
            <person name="Eisen J.A."/>
        </authorList>
    </citation>
    <scope>NUCLEOTIDE SEQUENCE [LARGE SCALE GENOMIC DNA]</scope>
    <source>
        <strain evidence="3">DSM 12168 / CIP 105900 / DD5/3</strain>
    </source>
</reference>
<gene>
    <name evidence="2" type="ordered locus">Trebr_1742</name>
</gene>
<feature type="transmembrane region" description="Helical" evidence="1">
    <location>
        <begin position="6"/>
        <end position="28"/>
    </location>
</feature>
<proteinExistence type="predicted"/>
<dbReference type="RefSeq" id="WP_013758869.1">
    <property type="nucleotide sequence ID" value="NC_015500.1"/>
</dbReference>
<accession>F4LQF5</accession>
<dbReference type="AlphaFoldDB" id="F4LQF5"/>
<keyword evidence="1" id="KW-1133">Transmembrane helix</keyword>
<dbReference type="STRING" id="906968.Trebr_1742"/>
<keyword evidence="1" id="KW-0472">Membrane</keyword>
<evidence type="ECO:0000313" key="3">
    <source>
        <dbReference type="Proteomes" id="UP000006546"/>
    </source>
</evidence>
<evidence type="ECO:0008006" key="4">
    <source>
        <dbReference type="Google" id="ProtNLM"/>
    </source>
</evidence>
<sequence length="310" mass="33549">MTKKALPIYSCIFTYCLLVSACANYSVFTGWDTPDTERIAGYTGEKLLRALEKNSGSTVFYETLSDAQTGRIRRSLDDLIRSPSESVSVKLRAAAAAVDLLIYTDRLVYTVVYNLADPFLESISGGSATVTSVFSFFMKPLQAEFASGRPMGDSLSRFFLRLYQITVYYDPVLVSAARAGSYGGSDLQKYLVASVVGGIVASTWKLLDGVRDDVEAVVPAAIEYICENVTDLQSLETVLTQLENWIKTQEAAGGNPSARAAAGSSANDIFKTYGEQLKLKAKVLGDIAENAGYETIGKSIAAVLKSFKTE</sequence>
<dbReference type="Proteomes" id="UP000006546">
    <property type="component" value="Chromosome"/>
</dbReference>
<keyword evidence="1" id="KW-0812">Transmembrane</keyword>
<dbReference type="KEGG" id="tbe:Trebr_1742"/>
<evidence type="ECO:0000313" key="2">
    <source>
        <dbReference type="EMBL" id="AEE17164.1"/>
    </source>
</evidence>
<name>F4LQF5_TREBD</name>
<dbReference type="PROSITE" id="PS51257">
    <property type="entry name" value="PROKAR_LIPOPROTEIN"/>
    <property type="match status" value="1"/>
</dbReference>
<keyword evidence="3" id="KW-1185">Reference proteome</keyword>
<dbReference type="EMBL" id="CP002696">
    <property type="protein sequence ID" value="AEE17164.1"/>
    <property type="molecule type" value="Genomic_DNA"/>
</dbReference>